<dbReference type="Gene3D" id="3.30.160.60">
    <property type="entry name" value="Classic Zinc Finger"/>
    <property type="match status" value="4"/>
</dbReference>
<dbReference type="Pfam" id="PF12171">
    <property type="entry name" value="zf-C2H2_jaz"/>
    <property type="match status" value="1"/>
</dbReference>
<evidence type="ECO:0000259" key="6">
    <source>
        <dbReference type="PROSITE" id="PS50157"/>
    </source>
</evidence>
<dbReference type="InterPro" id="IPR013087">
    <property type="entry name" value="Znf_C2H2_type"/>
</dbReference>
<dbReference type="GO" id="GO:0000981">
    <property type="term" value="F:DNA-binding transcription factor activity, RNA polymerase II-specific"/>
    <property type="evidence" value="ECO:0007669"/>
    <property type="project" value="TreeGrafter"/>
</dbReference>
<feature type="domain" description="C2H2-type" evidence="6">
    <location>
        <begin position="131"/>
        <end position="154"/>
    </location>
</feature>
<dbReference type="SMART" id="SM00355">
    <property type="entry name" value="ZnF_C2H2"/>
    <property type="match status" value="8"/>
</dbReference>
<dbReference type="PROSITE" id="PS00028">
    <property type="entry name" value="ZINC_FINGER_C2H2_1"/>
    <property type="match status" value="6"/>
</dbReference>
<evidence type="ECO:0000256" key="2">
    <source>
        <dbReference type="ARBA" id="ARBA00022737"/>
    </source>
</evidence>
<gene>
    <name evidence="7" type="ORF">AaV_380</name>
</gene>
<protein>
    <submittedName>
        <fullName evidence="7">Putative zinc finger domain containing protein</fullName>
    </submittedName>
</protein>
<dbReference type="RefSeq" id="YP_009052448.1">
    <property type="nucleotide sequence ID" value="NC_024697.1"/>
</dbReference>
<feature type="domain" description="C2H2-type" evidence="6">
    <location>
        <begin position="9"/>
        <end position="34"/>
    </location>
</feature>
<proteinExistence type="predicted"/>
<keyword evidence="4" id="KW-0862">Zinc</keyword>
<dbReference type="InterPro" id="IPR036236">
    <property type="entry name" value="Znf_C2H2_sf"/>
</dbReference>
<dbReference type="GO" id="GO:0000978">
    <property type="term" value="F:RNA polymerase II cis-regulatory region sequence-specific DNA binding"/>
    <property type="evidence" value="ECO:0007669"/>
    <property type="project" value="TreeGrafter"/>
</dbReference>
<evidence type="ECO:0000256" key="4">
    <source>
        <dbReference type="ARBA" id="ARBA00022833"/>
    </source>
</evidence>
<keyword evidence="3 5" id="KW-0863">Zinc-finger</keyword>
<dbReference type="EMBL" id="KJ645900">
    <property type="protein sequence ID" value="AII17165.1"/>
    <property type="molecule type" value="Genomic_DNA"/>
</dbReference>
<keyword evidence="8" id="KW-1185">Reference proteome</keyword>
<dbReference type="Proteomes" id="UP000028667">
    <property type="component" value="Segment"/>
</dbReference>
<dbReference type="GO" id="GO:0008270">
    <property type="term" value="F:zinc ion binding"/>
    <property type="evidence" value="ECO:0007669"/>
    <property type="project" value="UniProtKB-KW"/>
</dbReference>
<evidence type="ECO:0000256" key="5">
    <source>
        <dbReference type="PROSITE-ProRule" id="PRU00042"/>
    </source>
</evidence>
<dbReference type="KEGG" id="vg:20041607"/>
<feature type="domain" description="C2H2-type" evidence="6">
    <location>
        <begin position="101"/>
        <end position="124"/>
    </location>
</feature>
<dbReference type="InterPro" id="IPR022755">
    <property type="entry name" value="Znf_C2H2_jaz"/>
</dbReference>
<evidence type="ECO:0000256" key="1">
    <source>
        <dbReference type="ARBA" id="ARBA00022723"/>
    </source>
</evidence>
<feature type="domain" description="C2H2-type" evidence="6">
    <location>
        <begin position="161"/>
        <end position="184"/>
    </location>
</feature>
<feature type="domain" description="C2H2-type" evidence="6">
    <location>
        <begin position="191"/>
        <end position="214"/>
    </location>
</feature>
<dbReference type="PROSITE" id="PS50157">
    <property type="entry name" value="ZINC_FINGER_C2H2_2"/>
    <property type="match status" value="6"/>
</dbReference>
<name>A0A076FGG2_9VIRU</name>
<keyword evidence="1" id="KW-0479">Metal-binding</keyword>
<organism evidence="7 8">
    <name type="scientific">Aureococcus anophagefferens virus</name>
    <dbReference type="NCBI Taxonomy" id="1474867"/>
    <lineage>
        <taxon>Viruses</taxon>
        <taxon>Varidnaviria</taxon>
        <taxon>Bamfordvirae</taxon>
        <taxon>Nucleocytoviricota</taxon>
        <taxon>Megaviricetes</taxon>
        <taxon>Imitervirales</taxon>
        <taxon>Schizomimiviridae</taxon>
        <taxon>Kratosvirus</taxon>
        <taxon>Kratosvirus quantuckense</taxon>
    </lineage>
</organism>
<reference evidence="7 8" key="1">
    <citation type="journal article" date="2014" name="Virology">
        <title>Genome of brown tide virus (AaV), the little giant of the Megaviridae, elucidates NCLDV genome expansion and host-virus coevolution.</title>
        <authorList>
            <person name="Moniruzzaman M."/>
            <person name="LeCleir G.R."/>
            <person name="Brown C.M."/>
            <person name="Gobler C.J."/>
            <person name="Bidle K.D."/>
            <person name="Wilson W.H."/>
            <person name="Wilhelm S.W."/>
        </authorList>
    </citation>
    <scope>NUCLEOTIDE SEQUENCE [LARGE SCALE GENOMIC DNA]</scope>
    <source>
        <strain evidence="7">BtV-01</strain>
    </source>
</reference>
<keyword evidence="2" id="KW-0677">Repeat</keyword>
<evidence type="ECO:0000256" key="3">
    <source>
        <dbReference type="ARBA" id="ARBA00022771"/>
    </source>
</evidence>
<feature type="domain" description="C2H2-type" evidence="6">
    <location>
        <begin position="71"/>
        <end position="94"/>
    </location>
</feature>
<dbReference type="PANTHER" id="PTHR24388">
    <property type="entry name" value="ZINC FINGER PROTEIN"/>
    <property type="match status" value="1"/>
</dbReference>
<dbReference type="InterPro" id="IPR050527">
    <property type="entry name" value="Snail/Krueppel_Znf"/>
</dbReference>
<evidence type="ECO:0000313" key="7">
    <source>
        <dbReference type="EMBL" id="AII17165.1"/>
    </source>
</evidence>
<dbReference type="SUPFAM" id="SSF57667">
    <property type="entry name" value="beta-beta-alpha zinc fingers"/>
    <property type="match status" value="3"/>
</dbReference>
<accession>A0A076FGG2</accession>
<dbReference type="PANTHER" id="PTHR24388:SF104">
    <property type="entry name" value="AT-RICH BINDING PROTEIN-RELATED"/>
    <property type="match status" value="1"/>
</dbReference>
<sequence length="414" mass="48686">MTLNEIKAFPCDIEGCNKSFDKNRYLTQHKKVVHKIGGNLYKCDLCTYDTPVYASLTRHKASKHNIGVKLHHCEICGEGFKTTATLKQHEADEHDNYVNWHKCDICTDKFKELGNLKKHKAYAHDIDVTWHYCEICDKGFKTTSTLKQHKQHVHDIDVTWHYCEICDDGFKKASTLKKHKQNVHDIDVVWHYCEICNEGFKQADNLKRHKKLVHDIGDNECAFCIENRYSKISYTDHCGTHEICSKCFYKVTGKSSRIEIIWSDYLDEKLGTNALVLNDKNLKSIGGCTLYRPDKLYLFEDTVELAECDENQHSGNNYQCEDTRISDIYNEEGICGKFMYLIRFNPDKYFPNDLVIKRQLERFEIYVALVTKLRRLQHLDKIHIYYLFYDEDNDNISQEYPFTHIHSMEDVENL</sequence>
<evidence type="ECO:0000313" key="8">
    <source>
        <dbReference type="Proteomes" id="UP000028667"/>
    </source>
</evidence>
<dbReference type="GeneID" id="20041607"/>
<dbReference type="Pfam" id="PF00096">
    <property type="entry name" value="zf-C2H2"/>
    <property type="match status" value="2"/>
</dbReference>